<keyword evidence="3" id="KW-1185">Reference proteome</keyword>
<sequence>MTERPPMTGFPTIHYVPQLQHEMNRTAFSRDNSTAERQPLYKLVQVLDWHAPFDSEEVRVFARAQYFLLIAPLCTAFLYIALFNPDTPLQQRNRCAVFIALVGGFCANAVDHVSQRGFGEPFSPPTLHKWSKETARILANYSFAIMYMAASAWLYEGSRGHGEQLSGANGTAWMNSTVWRNGTLGVQAPRGFNST</sequence>
<feature type="transmembrane region" description="Helical" evidence="1">
    <location>
        <begin position="64"/>
        <end position="83"/>
    </location>
</feature>
<evidence type="ECO:0000256" key="1">
    <source>
        <dbReference type="SAM" id="Phobius"/>
    </source>
</evidence>
<proteinExistence type="predicted"/>
<evidence type="ECO:0000313" key="2">
    <source>
        <dbReference type="EMBL" id="KAK5068172.1"/>
    </source>
</evidence>
<evidence type="ECO:0008006" key="4">
    <source>
        <dbReference type="Google" id="ProtNLM"/>
    </source>
</evidence>
<evidence type="ECO:0000313" key="3">
    <source>
        <dbReference type="Proteomes" id="UP001345691"/>
    </source>
</evidence>
<keyword evidence="1" id="KW-1133">Transmembrane helix</keyword>
<gene>
    <name evidence="2" type="ORF">LTR69_000290</name>
</gene>
<keyword evidence="1" id="KW-0472">Membrane</keyword>
<protein>
    <recommendedName>
        <fullName evidence="4">Wax synthase domain-containing protein</fullName>
    </recommendedName>
</protein>
<feature type="transmembrane region" description="Helical" evidence="1">
    <location>
        <begin position="95"/>
        <end position="114"/>
    </location>
</feature>
<accession>A0ABR0JQG8</accession>
<organism evidence="2 3">
    <name type="scientific">Exophiala sideris</name>
    <dbReference type="NCBI Taxonomy" id="1016849"/>
    <lineage>
        <taxon>Eukaryota</taxon>
        <taxon>Fungi</taxon>
        <taxon>Dikarya</taxon>
        <taxon>Ascomycota</taxon>
        <taxon>Pezizomycotina</taxon>
        <taxon>Eurotiomycetes</taxon>
        <taxon>Chaetothyriomycetidae</taxon>
        <taxon>Chaetothyriales</taxon>
        <taxon>Herpotrichiellaceae</taxon>
        <taxon>Exophiala</taxon>
    </lineage>
</organism>
<reference evidence="2 3" key="1">
    <citation type="submission" date="2023-08" db="EMBL/GenBank/DDBJ databases">
        <title>Black Yeasts Isolated from many extreme environments.</title>
        <authorList>
            <person name="Coleine C."/>
            <person name="Stajich J.E."/>
            <person name="Selbmann L."/>
        </authorList>
    </citation>
    <scope>NUCLEOTIDE SEQUENCE [LARGE SCALE GENOMIC DNA]</scope>
    <source>
        <strain evidence="2 3">CCFEE 6328</strain>
    </source>
</reference>
<keyword evidence="1" id="KW-0812">Transmembrane</keyword>
<comment type="caution">
    <text evidence="2">The sequence shown here is derived from an EMBL/GenBank/DDBJ whole genome shotgun (WGS) entry which is preliminary data.</text>
</comment>
<dbReference type="Proteomes" id="UP001345691">
    <property type="component" value="Unassembled WGS sequence"/>
</dbReference>
<name>A0ABR0JQG8_9EURO</name>
<feature type="transmembrane region" description="Helical" evidence="1">
    <location>
        <begin position="134"/>
        <end position="155"/>
    </location>
</feature>
<dbReference type="EMBL" id="JAVRRF010000001">
    <property type="protein sequence ID" value="KAK5068172.1"/>
    <property type="molecule type" value="Genomic_DNA"/>
</dbReference>